<evidence type="ECO:0000256" key="7">
    <source>
        <dbReference type="RuleBase" id="RU367022"/>
    </source>
</evidence>
<dbReference type="PANTHER" id="PTHR12483">
    <property type="entry name" value="SOLUTE CARRIER FAMILY 31 COPPER TRANSPORTERS"/>
    <property type="match status" value="1"/>
</dbReference>
<feature type="transmembrane region" description="Helical" evidence="7">
    <location>
        <begin position="76"/>
        <end position="95"/>
    </location>
</feature>
<comment type="subcellular location">
    <subcellularLocation>
        <location evidence="1 7">Membrane</location>
        <topology evidence="1 7">Multi-pass membrane protein</topology>
    </subcellularLocation>
</comment>
<dbReference type="Proteomes" id="UP001438707">
    <property type="component" value="Unassembled WGS sequence"/>
</dbReference>
<dbReference type="EMBL" id="JALJOS010000023">
    <property type="protein sequence ID" value="KAK9825786.1"/>
    <property type="molecule type" value="Genomic_DNA"/>
</dbReference>
<keyword evidence="9" id="KW-1185">Reference proteome</keyword>
<keyword evidence="7" id="KW-0186">Copper</keyword>
<keyword evidence="6 7" id="KW-0472">Membrane</keyword>
<dbReference type="GO" id="GO:0005886">
    <property type="term" value="C:plasma membrane"/>
    <property type="evidence" value="ECO:0007669"/>
    <property type="project" value="TreeGrafter"/>
</dbReference>
<dbReference type="InterPro" id="IPR007274">
    <property type="entry name" value="Cop_transporter"/>
</dbReference>
<comment type="similarity">
    <text evidence="2 7">Belongs to the copper transporter (Ctr) (TC 1.A.56) family. SLC31A subfamily.</text>
</comment>
<dbReference type="PANTHER" id="PTHR12483:SF27">
    <property type="entry name" value="COPPER TRANSPORT PROTEIN CTR1"/>
    <property type="match status" value="1"/>
</dbReference>
<evidence type="ECO:0000256" key="5">
    <source>
        <dbReference type="ARBA" id="ARBA00022989"/>
    </source>
</evidence>
<accession>A0AAW1QX66</accession>
<evidence type="ECO:0000256" key="3">
    <source>
        <dbReference type="ARBA" id="ARBA00022692"/>
    </source>
</evidence>
<name>A0AAW1QX66_9CHLO</name>
<dbReference type="Pfam" id="PF04145">
    <property type="entry name" value="Ctr"/>
    <property type="match status" value="1"/>
</dbReference>
<feature type="transmembrane region" description="Helical" evidence="7">
    <location>
        <begin position="162"/>
        <end position="181"/>
    </location>
</feature>
<comment type="caution">
    <text evidence="7">Lacks conserved residue(s) required for the propagation of feature annotation.</text>
</comment>
<dbReference type="GO" id="GO:0005375">
    <property type="term" value="F:copper ion transmembrane transporter activity"/>
    <property type="evidence" value="ECO:0007669"/>
    <property type="project" value="UniProtKB-UniRule"/>
</dbReference>
<protein>
    <recommendedName>
        <fullName evidence="7">Copper transport protein</fullName>
    </recommendedName>
</protein>
<feature type="transmembrane region" description="Helical" evidence="7">
    <location>
        <begin position="12"/>
        <end position="30"/>
    </location>
</feature>
<keyword evidence="5 7" id="KW-1133">Transmembrane helix</keyword>
<dbReference type="AlphaFoldDB" id="A0AAW1QX66"/>
<proteinExistence type="inferred from homology"/>
<evidence type="ECO:0000256" key="1">
    <source>
        <dbReference type="ARBA" id="ARBA00004141"/>
    </source>
</evidence>
<sequence length="222" mass="23938">MGRWLVEEPGAAVAPVTSGMVPGAAAALAASSSSSMGMAMSPGAPPMHMMMMMQMTFELSDHVTLWFSSWHFRGPWMYAASCLGLFLLCILQEALTSYRAHFARAEMVKATGATEGGWQHATQNGDNQGGMNGFDGITGGLSSIREEAAFSMRSSTLMFSKLLLSLLYGANLALAYLLMLAIMTYNVGYFVIIVLGLTAGHFFFFRWQQSSSDVCHAQPGES</sequence>
<keyword evidence="3 7" id="KW-0812">Transmembrane</keyword>
<comment type="caution">
    <text evidence="8">The sequence shown here is derived from an EMBL/GenBank/DDBJ whole genome shotgun (WGS) entry which is preliminary data.</text>
</comment>
<evidence type="ECO:0000313" key="9">
    <source>
        <dbReference type="Proteomes" id="UP001438707"/>
    </source>
</evidence>
<keyword evidence="7" id="KW-0813">Transport</keyword>
<keyword evidence="7" id="KW-0406">Ion transport</keyword>
<reference evidence="8 9" key="1">
    <citation type="journal article" date="2024" name="Nat. Commun.">
        <title>Phylogenomics reveals the evolutionary origins of lichenization in chlorophyte algae.</title>
        <authorList>
            <person name="Puginier C."/>
            <person name="Libourel C."/>
            <person name="Otte J."/>
            <person name="Skaloud P."/>
            <person name="Haon M."/>
            <person name="Grisel S."/>
            <person name="Petersen M."/>
            <person name="Berrin J.G."/>
            <person name="Delaux P.M."/>
            <person name="Dal Grande F."/>
            <person name="Keller J."/>
        </authorList>
    </citation>
    <scope>NUCLEOTIDE SEQUENCE [LARGE SCALE GENOMIC DNA]</scope>
    <source>
        <strain evidence="8 9">SAG 2145</strain>
    </source>
</reference>
<organism evidence="8 9">
    <name type="scientific">Apatococcus lobatus</name>
    <dbReference type="NCBI Taxonomy" id="904363"/>
    <lineage>
        <taxon>Eukaryota</taxon>
        <taxon>Viridiplantae</taxon>
        <taxon>Chlorophyta</taxon>
        <taxon>core chlorophytes</taxon>
        <taxon>Trebouxiophyceae</taxon>
        <taxon>Chlorellales</taxon>
        <taxon>Chlorellaceae</taxon>
        <taxon>Apatococcus</taxon>
    </lineage>
</organism>
<evidence type="ECO:0000313" key="8">
    <source>
        <dbReference type="EMBL" id="KAK9825786.1"/>
    </source>
</evidence>
<gene>
    <name evidence="8" type="ORF">WJX74_007455</name>
</gene>
<feature type="transmembrane region" description="Helical" evidence="7">
    <location>
        <begin position="187"/>
        <end position="205"/>
    </location>
</feature>
<keyword evidence="4 7" id="KW-0187">Copper transport</keyword>
<evidence type="ECO:0000256" key="6">
    <source>
        <dbReference type="ARBA" id="ARBA00023136"/>
    </source>
</evidence>
<evidence type="ECO:0000256" key="4">
    <source>
        <dbReference type="ARBA" id="ARBA00022796"/>
    </source>
</evidence>
<evidence type="ECO:0000256" key="2">
    <source>
        <dbReference type="ARBA" id="ARBA00006921"/>
    </source>
</evidence>